<dbReference type="PANTHER" id="PTHR20905">
    <property type="entry name" value="N-ACETYLTRANSFERASE-RELATED"/>
    <property type="match status" value="1"/>
</dbReference>
<feature type="domain" description="N-acetyltransferase" evidence="1">
    <location>
        <begin position="161"/>
        <end position="201"/>
    </location>
</feature>
<dbReference type="GO" id="GO:0008080">
    <property type="term" value="F:N-acetyltransferase activity"/>
    <property type="evidence" value="ECO:0007669"/>
    <property type="project" value="TreeGrafter"/>
</dbReference>
<evidence type="ECO:0000259" key="1">
    <source>
        <dbReference type="Pfam" id="PF00583"/>
    </source>
</evidence>
<dbReference type="Proteomes" id="UP000327044">
    <property type="component" value="Unassembled WGS sequence"/>
</dbReference>
<evidence type="ECO:0000313" key="2">
    <source>
        <dbReference type="EMBL" id="JAV88211.1"/>
    </source>
</evidence>
<organism evidence="2">
    <name type="scientific">Photinus pyralis</name>
    <name type="common">Common eastern firefly</name>
    <name type="synonym">Lampyris pyralis</name>
    <dbReference type="NCBI Taxonomy" id="7054"/>
    <lineage>
        <taxon>Eukaryota</taxon>
        <taxon>Metazoa</taxon>
        <taxon>Ecdysozoa</taxon>
        <taxon>Arthropoda</taxon>
        <taxon>Hexapoda</taxon>
        <taxon>Insecta</taxon>
        <taxon>Pterygota</taxon>
        <taxon>Neoptera</taxon>
        <taxon>Endopterygota</taxon>
        <taxon>Coleoptera</taxon>
        <taxon>Polyphaga</taxon>
        <taxon>Elateriformia</taxon>
        <taxon>Elateroidea</taxon>
        <taxon>Lampyridae</taxon>
        <taxon>Lampyrinae</taxon>
        <taxon>Photinus</taxon>
    </lineage>
</organism>
<evidence type="ECO:0000313" key="3">
    <source>
        <dbReference type="EMBL" id="KAB0797323.1"/>
    </source>
</evidence>
<dbReference type="SUPFAM" id="SSF55729">
    <property type="entry name" value="Acyl-CoA N-acyltransferases (Nat)"/>
    <property type="match status" value="1"/>
</dbReference>
<dbReference type="AlphaFoldDB" id="A0A1Y1MRC9"/>
<dbReference type="InParanoid" id="A0A1Y1MRC9"/>
<dbReference type="EMBL" id="VVIM01000006">
    <property type="protein sequence ID" value="KAB0797323.1"/>
    <property type="molecule type" value="Genomic_DNA"/>
</dbReference>
<dbReference type="InterPro" id="IPR016181">
    <property type="entry name" value="Acyl_CoA_acyltransferase"/>
</dbReference>
<dbReference type="Gene3D" id="3.40.630.30">
    <property type="match status" value="1"/>
</dbReference>
<protein>
    <recommendedName>
        <fullName evidence="1">N-acetyltransferase domain-containing protein</fullName>
    </recommendedName>
</protein>
<dbReference type="InterPro" id="IPR000182">
    <property type="entry name" value="GNAT_dom"/>
</dbReference>
<name>A0A1Y1MRC9_PHOPY</name>
<accession>A0A1Y1MRC9</accession>
<sequence length="249" mass="28192">MEEVNCKWKRPSSAPYPSIYKKFEGRRPINGVIPKFWVQDIPEDQFDAAVEFMMGGFPYDEPLNKYSKLESDSESMNTLRMFLKEMLKDKLGLICYAENPDPKGKPIIAGVNVTHIKTKDDENIVEIKGNTLSRIFETMEVVTNIKNVFDTFNVNACLNAMGLYVSNEFRGQGIGLEILKAREDLCKAVGISVIVTVFTATPSQIIAERAGYKTLSQISYSDLKRLGPKHTFPGINEHTEALKYMYKII</sequence>
<reference evidence="3" key="3">
    <citation type="submission" date="2019-08" db="EMBL/GenBank/DDBJ databases">
        <authorList>
            <consortium name="Photinus pyralis genome working group"/>
            <person name="Fallon T.R."/>
            <person name="Sander Lower S.E."/>
            <person name="Weng J.-K."/>
        </authorList>
    </citation>
    <scope>NUCLEOTIDE SEQUENCE</scope>
    <source>
        <strain evidence="3">1611_PpyrPB1</strain>
        <tissue evidence="3">Whole body</tissue>
    </source>
</reference>
<reference evidence="3 4" key="2">
    <citation type="journal article" date="2018" name="Elife">
        <title>Firefly genomes illuminate parallel origins of bioluminescence in beetles.</title>
        <authorList>
            <person name="Fallon T.R."/>
            <person name="Lower S.E."/>
            <person name="Chang C.H."/>
            <person name="Bessho-Uehara M."/>
            <person name="Martin G.J."/>
            <person name="Bewick A.J."/>
            <person name="Behringer M."/>
            <person name="Debat H.J."/>
            <person name="Wong I."/>
            <person name="Day J.C."/>
            <person name="Suvorov A."/>
            <person name="Silva C.J."/>
            <person name="Stanger-Hall K.F."/>
            <person name="Hall D.W."/>
            <person name="Schmitz R.J."/>
            <person name="Nelson D.R."/>
            <person name="Lewis S.M."/>
            <person name="Shigenobu S."/>
            <person name="Bybee S.M."/>
            <person name="Larracuente A.M."/>
            <person name="Oba Y."/>
            <person name="Weng J.K."/>
        </authorList>
    </citation>
    <scope>NUCLEOTIDE SEQUENCE [LARGE SCALE GENOMIC DNA]</scope>
    <source>
        <strain evidence="3">1611_PpyrPB1</strain>
        <tissue evidence="3">Whole body</tissue>
    </source>
</reference>
<reference evidence="2" key="1">
    <citation type="journal article" date="2016" name="Sci. Rep.">
        <title>Molecular characterization of firefly nuptial gifts: a multi-omics approach sheds light on postcopulatory sexual selection.</title>
        <authorList>
            <person name="Al-Wathiqui N."/>
            <person name="Fallon T.R."/>
            <person name="South A."/>
            <person name="Weng J.K."/>
            <person name="Lewis S.M."/>
        </authorList>
    </citation>
    <scope>NUCLEOTIDE SEQUENCE</scope>
</reference>
<dbReference type="EMBL" id="GEZM01023729">
    <property type="protein sequence ID" value="JAV88211.1"/>
    <property type="molecule type" value="Transcribed_RNA"/>
</dbReference>
<gene>
    <name evidence="3" type="ORF">PPYR_08317</name>
</gene>
<keyword evidence="4" id="KW-1185">Reference proteome</keyword>
<proteinExistence type="predicted"/>
<evidence type="ECO:0000313" key="4">
    <source>
        <dbReference type="Proteomes" id="UP000327044"/>
    </source>
</evidence>
<dbReference type="OrthoDB" id="8184310at2759"/>
<dbReference type="CDD" id="cd04301">
    <property type="entry name" value="NAT_SF"/>
    <property type="match status" value="1"/>
</dbReference>
<dbReference type="PANTHER" id="PTHR20905:SF32">
    <property type="entry name" value="ARYLALKYLAMINE N-ACETYLTRANSFERASE-LIKE 7, ISOFORM A"/>
    <property type="match status" value="1"/>
</dbReference>
<dbReference type="Pfam" id="PF00583">
    <property type="entry name" value="Acetyltransf_1"/>
    <property type="match status" value="1"/>
</dbReference>